<dbReference type="OrthoDB" id="6783939at2759"/>
<feature type="coiled-coil region" evidence="1">
    <location>
        <begin position="170"/>
        <end position="200"/>
    </location>
</feature>
<protein>
    <submittedName>
        <fullName evidence="3">Uncharacterized protein</fullName>
    </submittedName>
</protein>
<evidence type="ECO:0000256" key="1">
    <source>
        <dbReference type="SAM" id="Coils"/>
    </source>
</evidence>
<sequence length="334" mass="38635">MPIELDGIVYSSATENQQLDESVSCATEEPSKKIIVHSVVTLEDLVKNRWGDQLTMEDVNLINESESILQNYSVTKPEKLQKIESQHNEQNNAEDNISQDKYCNEVLEKETSMKPVEADNISENTLPKKVIDEKEVWSQHLRWPSEPVKSTKRKSNDNTRMPYAITSKKFKEFMDKKEAVKQKKEELRVQRKLKVNLKAKTKKINPKPKTKIKDNIKNHTERKSGGNDSLDMKENNIGAEENSNSSGPDTGSYVIVLYDEKPFPGIVKNIEGEEYEVQTMCKVDIEGKYHFKWPGRVDQIWYNKASILEQITEPRLIRRGIFECNEIEKYLPLE</sequence>
<dbReference type="AlphaFoldDB" id="A0A9P0KMI6"/>
<evidence type="ECO:0000313" key="4">
    <source>
        <dbReference type="Proteomes" id="UP001152888"/>
    </source>
</evidence>
<accession>A0A9P0KMI6</accession>
<evidence type="ECO:0000256" key="2">
    <source>
        <dbReference type="SAM" id="MobiDB-lite"/>
    </source>
</evidence>
<comment type="caution">
    <text evidence="3">The sequence shown here is derived from an EMBL/GenBank/DDBJ whole genome shotgun (WGS) entry which is preliminary data.</text>
</comment>
<name>A0A9P0KMI6_ACAOB</name>
<evidence type="ECO:0000313" key="3">
    <source>
        <dbReference type="EMBL" id="CAH1977970.1"/>
    </source>
</evidence>
<keyword evidence="1" id="KW-0175">Coiled coil</keyword>
<proteinExistence type="predicted"/>
<organism evidence="3 4">
    <name type="scientific">Acanthoscelides obtectus</name>
    <name type="common">Bean weevil</name>
    <name type="synonym">Bruchus obtectus</name>
    <dbReference type="NCBI Taxonomy" id="200917"/>
    <lineage>
        <taxon>Eukaryota</taxon>
        <taxon>Metazoa</taxon>
        <taxon>Ecdysozoa</taxon>
        <taxon>Arthropoda</taxon>
        <taxon>Hexapoda</taxon>
        <taxon>Insecta</taxon>
        <taxon>Pterygota</taxon>
        <taxon>Neoptera</taxon>
        <taxon>Endopterygota</taxon>
        <taxon>Coleoptera</taxon>
        <taxon>Polyphaga</taxon>
        <taxon>Cucujiformia</taxon>
        <taxon>Chrysomeloidea</taxon>
        <taxon>Chrysomelidae</taxon>
        <taxon>Bruchinae</taxon>
        <taxon>Bruchini</taxon>
        <taxon>Acanthoscelides</taxon>
    </lineage>
</organism>
<reference evidence="3" key="1">
    <citation type="submission" date="2022-03" db="EMBL/GenBank/DDBJ databases">
        <authorList>
            <person name="Sayadi A."/>
        </authorList>
    </citation>
    <scope>NUCLEOTIDE SEQUENCE</scope>
</reference>
<feature type="region of interest" description="Disordered" evidence="2">
    <location>
        <begin position="205"/>
        <end position="248"/>
    </location>
</feature>
<dbReference type="Proteomes" id="UP001152888">
    <property type="component" value="Unassembled WGS sequence"/>
</dbReference>
<dbReference type="EMBL" id="CAKOFQ010006868">
    <property type="protein sequence ID" value="CAH1977970.1"/>
    <property type="molecule type" value="Genomic_DNA"/>
</dbReference>
<gene>
    <name evidence="3" type="ORF">ACAOBT_LOCUS12991</name>
</gene>
<keyword evidence="4" id="KW-1185">Reference proteome</keyword>
<feature type="compositionally biased region" description="Basic and acidic residues" evidence="2">
    <location>
        <begin position="211"/>
        <end position="234"/>
    </location>
</feature>